<dbReference type="GO" id="GO:0008270">
    <property type="term" value="F:zinc ion binding"/>
    <property type="evidence" value="ECO:0007669"/>
    <property type="project" value="InterPro"/>
</dbReference>
<dbReference type="PANTHER" id="PTHR47926:SF369">
    <property type="entry name" value="DYW DOMAIN-CONTAINING PROTEIN"/>
    <property type="match status" value="1"/>
</dbReference>
<evidence type="ECO:0000313" key="5">
    <source>
        <dbReference type="EMBL" id="OAY68958.1"/>
    </source>
</evidence>
<dbReference type="GO" id="GO:0009451">
    <property type="term" value="P:RNA modification"/>
    <property type="evidence" value="ECO:0007669"/>
    <property type="project" value="InterPro"/>
</dbReference>
<dbReference type="Proteomes" id="UP000092600">
    <property type="component" value="Unassembled WGS sequence"/>
</dbReference>
<feature type="domain" description="DYW" evidence="4">
    <location>
        <begin position="311"/>
        <end position="365"/>
    </location>
</feature>
<dbReference type="GO" id="GO:0099402">
    <property type="term" value="P:plant organ development"/>
    <property type="evidence" value="ECO:0007669"/>
    <property type="project" value="UniProtKB-ARBA"/>
</dbReference>
<accession>A0A199UVY4</accession>
<dbReference type="InterPro" id="IPR032867">
    <property type="entry name" value="DYW_dom"/>
</dbReference>
<dbReference type="STRING" id="4615.A0A199UVY4"/>
<dbReference type="InterPro" id="IPR011990">
    <property type="entry name" value="TPR-like_helical_dom_sf"/>
</dbReference>
<dbReference type="InterPro" id="IPR002885">
    <property type="entry name" value="PPR_rpt"/>
</dbReference>
<evidence type="ECO:0000256" key="1">
    <source>
        <dbReference type="ARBA" id="ARBA00022737"/>
    </source>
</evidence>
<dbReference type="EMBL" id="LSRQ01004634">
    <property type="protein sequence ID" value="OAY68958.1"/>
    <property type="molecule type" value="Genomic_DNA"/>
</dbReference>
<dbReference type="NCBIfam" id="TIGR00756">
    <property type="entry name" value="PPR"/>
    <property type="match status" value="2"/>
</dbReference>
<comment type="caution">
    <text evidence="5">The sequence shown here is derived from an EMBL/GenBank/DDBJ whole genome shotgun (WGS) entry which is preliminary data.</text>
</comment>
<dbReference type="GO" id="GO:0003723">
    <property type="term" value="F:RNA binding"/>
    <property type="evidence" value="ECO:0007669"/>
    <property type="project" value="InterPro"/>
</dbReference>
<dbReference type="PROSITE" id="PS51375">
    <property type="entry name" value="PPR"/>
    <property type="match status" value="1"/>
</dbReference>
<dbReference type="InterPro" id="IPR046960">
    <property type="entry name" value="PPR_At4g14850-like_plant"/>
</dbReference>
<dbReference type="AlphaFoldDB" id="A0A199UVY4"/>
<protein>
    <submittedName>
        <fullName evidence="5">Pentatricopeptide repeat-containing protein</fullName>
    </submittedName>
</protein>
<name>A0A199UVY4_ANACO</name>
<proteinExistence type="predicted"/>
<keyword evidence="1" id="KW-0677">Repeat</keyword>
<evidence type="ECO:0000259" key="4">
    <source>
        <dbReference type="Pfam" id="PF14432"/>
    </source>
</evidence>
<dbReference type="Gene3D" id="1.25.40.10">
    <property type="entry name" value="Tetratricopeptide repeat domain"/>
    <property type="match status" value="2"/>
</dbReference>
<sequence>MNALIAGSVHNVIWIKPRIFRQMQSASMRPNSVTILSIIPACANVISAWKVREIHASILHYDLQNNTSVANTLIDAYAKSGNMASAKAVFDGLKLRDLISWNSIIGACVMHGHSHSARNLFLEMEMEGMNRIMLTFASNVNQAQDLLSTMENEYQLMKRLEHYTAMVGLYGRSGGLREASDLVENMSIVPDFAFWDAFFTAARIYENIRLANLAAENLFKLEPRNPRIHRLLSHVQALCGQSYNLSKVRKPKKARKFDDSYGCSWLEVRNKVYCFFNGVSFDLEKYNQFKTMIDDFKPVLTDRGNSRLDFEEEKEEVGGIHSEKKAIAFGIINSPKFTNIRIMKSVRMCTHCHTFAKLISKQYDRD</sequence>
<reference evidence="5 6" key="1">
    <citation type="journal article" date="2016" name="DNA Res.">
        <title>The draft genome of MD-2 pineapple using hybrid error correction of long reads.</title>
        <authorList>
            <person name="Redwan R.M."/>
            <person name="Saidin A."/>
            <person name="Kumar S.V."/>
        </authorList>
    </citation>
    <scope>NUCLEOTIDE SEQUENCE [LARGE SCALE GENOMIC DNA]</scope>
    <source>
        <strain evidence="6">cv. MD2</strain>
        <tissue evidence="5">Leaf</tissue>
    </source>
</reference>
<dbReference type="Pfam" id="PF14432">
    <property type="entry name" value="DYW_deaminase"/>
    <property type="match status" value="1"/>
</dbReference>
<feature type="repeat" description="PPR" evidence="3">
    <location>
        <begin position="97"/>
        <end position="131"/>
    </location>
</feature>
<evidence type="ECO:0000313" key="6">
    <source>
        <dbReference type="Proteomes" id="UP000092600"/>
    </source>
</evidence>
<dbReference type="FunFam" id="1.25.40.10:FF:000158">
    <property type="entry name" value="pentatricopeptide repeat-containing protein At2g33680"/>
    <property type="match status" value="1"/>
</dbReference>
<feature type="non-terminal residue" evidence="5">
    <location>
        <position position="366"/>
    </location>
</feature>
<gene>
    <name evidence="5" type="ORF">ACMD2_23355</name>
</gene>
<evidence type="ECO:0000256" key="3">
    <source>
        <dbReference type="PROSITE-ProRule" id="PRU00708"/>
    </source>
</evidence>
<keyword evidence="2" id="KW-0809">Transit peptide</keyword>
<dbReference type="PANTHER" id="PTHR47926">
    <property type="entry name" value="PENTATRICOPEPTIDE REPEAT-CONTAINING PROTEIN"/>
    <property type="match status" value="1"/>
</dbReference>
<dbReference type="Pfam" id="PF01535">
    <property type="entry name" value="PPR"/>
    <property type="match status" value="3"/>
</dbReference>
<organism evidence="5 6">
    <name type="scientific">Ananas comosus</name>
    <name type="common">Pineapple</name>
    <name type="synonym">Ananas ananas</name>
    <dbReference type="NCBI Taxonomy" id="4615"/>
    <lineage>
        <taxon>Eukaryota</taxon>
        <taxon>Viridiplantae</taxon>
        <taxon>Streptophyta</taxon>
        <taxon>Embryophyta</taxon>
        <taxon>Tracheophyta</taxon>
        <taxon>Spermatophyta</taxon>
        <taxon>Magnoliopsida</taxon>
        <taxon>Liliopsida</taxon>
        <taxon>Poales</taxon>
        <taxon>Bromeliaceae</taxon>
        <taxon>Bromelioideae</taxon>
        <taxon>Ananas</taxon>
    </lineage>
</organism>
<evidence type="ECO:0000256" key="2">
    <source>
        <dbReference type="ARBA" id="ARBA00022946"/>
    </source>
</evidence>